<keyword evidence="12" id="KW-1185">Reference proteome</keyword>
<dbReference type="Pfam" id="PF00294">
    <property type="entry name" value="PfkB"/>
    <property type="match status" value="1"/>
</dbReference>
<dbReference type="InterPro" id="IPR017583">
    <property type="entry name" value="Tagatose/fructose_Pkinase"/>
</dbReference>
<dbReference type="InterPro" id="IPR022463">
    <property type="entry name" value="1-PFruKinase"/>
</dbReference>
<dbReference type="GO" id="GO:0008662">
    <property type="term" value="F:1-phosphofructokinase activity"/>
    <property type="evidence" value="ECO:0007669"/>
    <property type="project" value="UniProtKB-UniRule"/>
</dbReference>
<evidence type="ECO:0000256" key="1">
    <source>
        <dbReference type="ARBA" id="ARBA00005380"/>
    </source>
</evidence>
<dbReference type="PROSITE" id="PS00584">
    <property type="entry name" value="PFKB_KINASES_2"/>
    <property type="match status" value="1"/>
</dbReference>
<dbReference type="NCBIfam" id="TIGR03168">
    <property type="entry name" value="1-PFK"/>
    <property type="match status" value="1"/>
</dbReference>
<comment type="catalytic activity">
    <reaction evidence="8">
        <text>D-tagatofuranose 6-phosphate + ATP = D-tagatofuranose 1,6-bisphosphate + ADP + H(+)</text>
        <dbReference type="Rhea" id="RHEA:12420"/>
        <dbReference type="ChEBI" id="CHEBI:15378"/>
        <dbReference type="ChEBI" id="CHEBI:30616"/>
        <dbReference type="ChEBI" id="CHEBI:58694"/>
        <dbReference type="ChEBI" id="CHEBI:58695"/>
        <dbReference type="ChEBI" id="CHEBI:456216"/>
        <dbReference type="EC" id="2.7.1.144"/>
    </reaction>
</comment>
<dbReference type="PIRSF" id="PIRSF000535">
    <property type="entry name" value="1PFK/6PFK/LacC"/>
    <property type="match status" value="1"/>
</dbReference>
<gene>
    <name evidence="11" type="ORF">CBF35_14545</name>
</gene>
<protein>
    <recommendedName>
        <fullName evidence="8">Tagatose-6-phosphate kinase</fullName>
        <ecNumber evidence="8">2.7.1.144</ecNumber>
    </recommendedName>
</protein>
<comment type="pathway">
    <text evidence="8">Carbohydrate metabolism; D-tagatose 6-phosphate degradation; D-glyceraldehyde 3-phosphate and glycerone phosphate from D-tagatose 6-phosphate: step 1/2.</text>
</comment>
<dbReference type="GO" id="GO:0005988">
    <property type="term" value="P:lactose metabolic process"/>
    <property type="evidence" value="ECO:0007669"/>
    <property type="project" value="UniProtKB-KW"/>
</dbReference>
<dbReference type="GO" id="GO:0009024">
    <property type="term" value="F:tagatose-6-phosphate kinase activity"/>
    <property type="evidence" value="ECO:0007669"/>
    <property type="project" value="UniProtKB-EC"/>
</dbReference>
<name>A0A429ZC20_9ENTE</name>
<dbReference type="GO" id="GO:0005829">
    <property type="term" value="C:cytosol"/>
    <property type="evidence" value="ECO:0007669"/>
    <property type="project" value="TreeGrafter"/>
</dbReference>
<reference evidence="11 12" key="1">
    <citation type="submission" date="2017-05" db="EMBL/GenBank/DDBJ databases">
        <title>Vagococcus spp. assemblies.</title>
        <authorList>
            <person name="Gulvik C.A."/>
        </authorList>
    </citation>
    <scope>NUCLEOTIDE SEQUENCE [LARGE SCALE GENOMIC DNA]</scope>
    <source>
        <strain evidence="11 12">NCFB 2777</strain>
    </source>
</reference>
<keyword evidence="2 8" id="KW-0808">Transferase</keyword>
<dbReference type="PANTHER" id="PTHR46566">
    <property type="entry name" value="1-PHOSPHOFRUCTOKINASE-RELATED"/>
    <property type="match status" value="1"/>
</dbReference>
<comment type="catalytic activity">
    <reaction evidence="7 9">
        <text>beta-D-fructose 1-phosphate + ATP = beta-D-fructose 1,6-bisphosphate + ADP + H(+)</text>
        <dbReference type="Rhea" id="RHEA:14213"/>
        <dbReference type="ChEBI" id="CHEBI:15378"/>
        <dbReference type="ChEBI" id="CHEBI:30616"/>
        <dbReference type="ChEBI" id="CHEBI:32966"/>
        <dbReference type="ChEBI" id="CHEBI:138881"/>
        <dbReference type="ChEBI" id="CHEBI:456216"/>
        <dbReference type="EC" id="2.7.1.56"/>
    </reaction>
</comment>
<dbReference type="EC" id="2.7.1.144" evidence="8"/>
<evidence type="ECO:0000256" key="3">
    <source>
        <dbReference type="ARBA" id="ARBA00022736"/>
    </source>
</evidence>
<evidence type="ECO:0000256" key="7">
    <source>
        <dbReference type="ARBA" id="ARBA00047745"/>
    </source>
</evidence>
<dbReference type="Gene3D" id="3.40.1190.20">
    <property type="match status" value="1"/>
</dbReference>
<evidence type="ECO:0000256" key="8">
    <source>
        <dbReference type="PIRNR" id="PIRNR000535"/>
    </source>
</evidence>
<evidence type="ECO:0000256" key="9">
    <source>
        <dbReference type="RuleBase" id="RU369061"/>
    </source>
</evidence>
<dbReference type="OrthoDB" id="9801219at2"/>
<dbReference type="CDD" id="cd01164">
    <property type="entry name" value="FruK_PfkB_like"/>
    <property type="match status" value="1"/>
</dbReference>
<evidence type="ECO:0000256" key="5">
    <source>
        <dbReference type="ARBA" id="ARBA00022777"/>
    </source>
</evidence>
<dbReference type="GO" id="GO:0016052">
    <property type="term" value="P:carbohydrate catabolic process"/>
    <property type="evidence" value="ECO:0007669"/>
    <property type="project" value="UniProtKB-ARBA"/>
</dbReference>
<dbReference type="SUPFAM" id="SSF53613">
    <property type="entry name" value="Ribokinase-like"/>
    <property type="match status" value="1"/>
</dbReference>
<evidence type="ECO:0000313" key="12">
    <source>
        <dbReference type="Proteomes" id="UP000287239"/>
    </source>
</evidence>
<dbReference type="InterPro" id="IPR011611">
    <property type="entry name" value="PfkB_dom"/>
</dbReference>
<dbReference type="Proteomes" id="UP000287239">
    <property type="component" value="Unassembled WGS sequence"/>
</dbReference>
<evidence type="ECO:0000259" key="10">
    <source>
        <dbReference type="Pfam" id="PF00294"/>
    </source>
</evidence>
<comment type="function">
    <text evidence="9">Catalyzes the ATP-dependent phosphorylation of fructose-l-phosphate to fructose-l,6-bisphosphate.</text>
</comment>
<comment type="caution">
    <text evidence="11">The sequence shown here is derived from an EMBL/GenBank/DDBJ whole genome shotgun (WGS) entry which is preliminary data.</text>
</comment>
<evidence type="ECO:0000256" key="4">
    <source>
        <dbReference type="ARBA" id="ARBA00022741"/>
    </source>
</evidence>
<dbReference type="GO" id="GO:0005524">
    <property type="term" value="F:ATP binding"/>
    <property type="evidence" value="ECO:0007669"/>
    <property type="project" value="UniProtKB-UniRule"/>
</dbReference>
<evidence type="ECO:0000256" key="6">
    <source>
        <dbReference type="ARBA" id="ARBA00022840"/>
    </source>
</evidence>
<dbReference type="InterPro" id="IPR029056">
    <property type="entry name" value="Ribokinase-like"/>
</dbReference>
<dbReference type="GO" id="GO:0044281">
    <property type="term" value="P:small molecule metabolic process"/>
    <property type="evidence" value="ECO:0007669"/>
    <property type="project" value="UniProtKB-ARBA"/>
</dbReference>
<evidence type="ECO:0000256" key="2">
    <source>
        <dbReference type="ARBA" id="ARBA00022679"/>
    </source>
</evidence>
<dbReference type="GeneID" id="98569564"/>
<keyword evidence="3 8" id="KW-0423">Lactose metabolism</keyword>
<dbReference type="PANTHER" id="PTHR46566:SF1">
    <property type="entry name" value="1-PHOSPHOFRUCTOKINASE"/>
    <property type="match status" value="1"/>
</dbReference>
<dbReference type="UniPathway" id="UPA00704">
    <property type="reaction ID" value="UER00715"/>
</dbReference>
<proteinExistence type="inferred from homology"/>
<keyword evidence="5 9" id="KW-0418">Kinase</keyword>
<dbReference type="RefSeq" id="WP_126782432.1">
    <property type="nucleotide sequence ID" value="NZ_CP177121.1"/>
</dbReference>
<dbReference type="GO" id="GO:2001059">
    <property type="term" value="P:D-tagatose 6-phosphate catabolic process"/>
    <property type="evidence" value="ECO:0007669"/>
    <property type="project" value="UniProtKB-UniPathway"/>
</dbReference>
<dbReference type="EMBL" id="NGJU01000032">
    <property type="protein sequence ID" value="RST91226.1"/>
    <property type="molecule type" value="Genomic_DNA"/>
</dbReference>
<accession>A0A429ZC20</accession>
<comment type="similarity">
    <text evidence="8">Belongs to the carbohydrate kinase PfkB family. LacC subfamily.</text>
</comment>
<feature type="domain" description="Carbohydrate kinase PfkB" evidence="10">
    <location>
        <begin position="9"/>
        <end position="284"/>
    </location>
</feature>
<evidence type="ECO:0000313" key="11">
    <source>
        <dbReference type="EMBL" id="RST91226.1"/>
    </source>
</evidence>
<keyword evidence="4 8" id="KW-0547">Nucleotide-binding</keyword>
<dbReference type="NCBIfam" id="TIGR03828">
    <property type="entry name" value="pfkB"/>
    <property type="match status" value="1"/>
</dbReference>
<comment type="similarity">
    <text evidence="1">Belongs to the carbohydrate kinase pfkB family.</text>
</comment>
<dbReference type="InterPro" id="IPR002173">
    <property type="entry name" value="Carboh/pur_kinase_PfkB_CS"/>
</dbReference>
<dbReference type="AlphaFoldDB" id="A0A429ZC20"/>
<keyword evidence="6 8" id="KW-0067">ATP-binding</keyword>
<dbReference type="FunFam" id="3.40.1190.20:FF:000001">
    <property type="entry name" value="Phosphofructokinase"/>
    <property type="match status" value="1"/>
</dbReference>
<sequence>MIYTITLNPSIDYTVTVEDLALGELNKIKEEFKFPGGKGINVSRILTRLETENTALGFIGGFTGDFIEKSLSNEGINQNFTKIAADTRINIKLKAQTETEINGQGPEISLAEQLDLKAKLAAATTGDIVIFSGSQPPSLAADFYTELIEIVQKNGAQFVIDTTGQSLLAALPYQPLLIKPNHHELGELFNVTLNSLSEIMPYGQKLLDLGAQNALVSMGKDGALLFTKAGVYQAPPLEGTLINSVGAGDSMIAGFTSQLTGSAVNLLKAFSYGVAAGSSTAFSRDLATADKIHGMEKNVIINHMV</sequence>
<organism evidence="11 12">
    <name type="scientific">Vagococcus salmoninarum</name>
    <dbReference type="NCBI Taxonomy" id="2739"/>
    <lineage>
        <taxon>Bacteria</taxon>
        <taxon>Bacillati</taxon>
        <taxon>Bacillota</taxon>
        <taxon>Bacilli</taxon>
        <taxon>Lactobacillales</taxon>
        <taxon>Enterococcaceae</taxon>
        <taxon>Vagococcus</taxon>
    </lineage>
</organism>